<name>A0A0E3D9D8_9CAUD</name>
<organism evidence="1 2">
    <name type="scientific">Bacillus phage BCP8-2</name>
    <dbReference type="NCBI Taxonomy" id="1129192"/>
    <lineage>
        <taxon>Viruses</taxon>
        <taxon>Duplodnaviria</taxon>
        <taxon>Heunggongvirae</taxon>
        <taxon>Uroviricota</taxon>
        <taxon>Caudoviricetes</taxon>
        <taxon>Herelleviridae</taxon>
        <taxon>Bastillevirinae</taxon>
        <taxon>Caeruleovirus</taxon>
        <taxon>Caeruleovirus BCP82</taxon>
    </lineage>
</organism>
<dbReference type="GeneID" id="24723337"/>
<evidence type="ECO:0000313" key="2">
    <source>
        <dbReference type="Proteomes" id="UP000033014"/>
    </source>
</evidence>
<dbReference type="OrthoDB" id="8611at10239"/>
<dbReference type="Proteomes" id="UP000033014">
    <property type="component" value="Segment"/>
</dbReference>
<dbReference type="RefSeq" id="YP_009149634.1">
    <property type="nucleotide sequence ID" value="NC_027355.1"/>
</dbReference>
<accession>A0A0E3D9D8</accession>
<dbReference type="KEGG" id="vg:24723337"/>
<evidence type="ECO:0000313" key="1">
    <source>
        <dbReference type="EMBL" id="AHJ87111.1"/>
    </source>
</evidence>
<keyword evidence="2" id="KW-1185">Reference proteome</keyword>
<sequence length="154" mass="18472">MTKHGMTNTRLYTIWSNMKKRCYNPNREAYKWYGRKGIKVCDEWQEFVPFMQWALNNGYTEELVLDRKDSSKNYDPNNCQWITNSENSIKATEQRIGRPVKGNESITYNDKTQTIREWAAELDIPYKTLYHRIQVRKWDIEKALTQPKGHNRCN</sequence>
<reference evidence="2" key="1">
    <citation type="submission" date="2014-01" db="EMBL/GenBank/DDBJ databases">
        <title>Genomic and Proteomic Analysis of Broad Host Range Virulent Bacillus Group Phage BCP8-2 Leading To the Creation of New Genus within Myoviruses.</title>
        <authorList>
            <person name="Bandara N."/>
            <person name="Asare P.T."/>
            <person name="Kim K.P."/>
        </authorList>
    </citation>
    <scope>NUCLEOTIDE SEQUENCE [LARGE SCALE GENOMIC DNA]</scope>
</reference>
<gene>
    <name evidence="1" type="ORF">BCP8-2_073</name>
</gene>
<proteinExistence type="predicted"/>
<dbReference type="EMBL" id="KJ081346">
    <property type="protein sequence ID" value="AHJ87111.1"/>
    <property type="molecule type" value="Genomic_DNA"/>
</dbReference>
<protein>
    <submittedName>
        <fullName evidence="1">Uncharacterized protein</fullName>
    </submittedName>
</protein>
<reference evidence="1 2" key="2">
    <citation type="journal article" date="2015" name="Arch. Virol.">
        <title>Complete genome sequence analysis and identification of putative metallo-beta-lactamase and SpoIIIE homologs in Bacillus cereus group phage BCP8-2, a new member of the proposed Bastille-like group.</title>
        <authorList>
            <person name="Asare P.T."/>
            <person name="Bandara N."/>
            <person name="Jeong T.Y."/>
            <person name="Ryu S."/>
            <person name="Klumpp J."/>
            <person name="Kim K.P."/>
        </authorList>
    </citation>
    <scope>NUCLEOTIDE SEQUENCE [LARGE SCALE GENOMIC DNA]</scope>
    <source>
        <strain evidence="1">BCP8-2</strain>
    </source>
</reference>